<feature type="region of interest" description="Disordered" evidence="1">
    <location>
        <begin position="34"/>
        <end position="78"/>
    </location>
</feature>
<organism evidence="2 3">
    <name type="scientific">Buddleja alternifolia</name>
    <dbReference type="NCBI Taxonomy" id="168488"/>
    <lineage>
        <taxon>Eukaryota</taxon>
        <taxon>Viridiplantae</taxon>
        <taxon>Streptophyta</taxon>
        <taxon>Embryophyta</taxon>
        <taxon>Tracheophyta</taxon>
        <taxon>Spermatophyta</taxon>
        <taxon>Magnoliopsida</taxon>
        <taxon>eudicotyledons</taxon>
        <taxon>Gunneridae</taxon>
        <taxon>Pentapetalae</taxon>
        <taxon>asterids</taxon>
        <taxon>lamiids</taxon>
        <taxon>Lamiales</taxon>
        <taxon>Scrophulariaceae</taxon>
        <taxon>Buddlejeae</taxon>
        <taxon>Buddleja</taxon>
    </lineage>
</organism>
<evidence type="ECO:0000313" key="3">
    <source>
        <dbReference type="Proteomes" id="UP000826271"/>
    </source>
</evidence>
<gene>
    <name evidence="2" type="ORF">BUALT_Bualt03G0121700</name>
</gene>
<reference evidence="2" key="1">
    <citation type="submission" date="2019-10" db="EMBL/GenBank/DDBJ databases">
        <authorList>
            <person name="Zhang R."/>
            <person name="Pan Y."/>
            <person name="Wang J."/>
            <person name="Ma R."/>
            <person name="Yu S."/>
        </authorList>
    </citation>
    <scope>NUCLEOTIDE SEQUENCE</scope>
    <source>
        <strain evidence="2">LA-IB0</strain>
        <tissue evidence="2">Leaf</tissue>
    </source>
</reference>
<protein>
    <submittedName>
        <fullName evidence="2">Uncharacterized protein</fullName>
    </submittedName>
</protein>
<name>A0AAV6Y4C6_9LAMI</name>
<comment type="caution">
    <text evidence="2">The sequence shown here is derived from an EMBL/GenBank/DDBJ whole genome shotgun (WGS) entry which is preliminary data.</text>
</comment>
<keyword evidence="3" id="KW-1185">Reference proteome</keyword>
<feature type="compositionally biased region" description="Polar residues" evidence="1">
    <location>
        <begin position="38"/>
        <end position="51"/>
    </location>
</feature>
<feature type="compositionally biased region" description="Low complexity" evidence="1">
    <location>
        <begin position="60"/>
        <end position="72"/>
    </location>
</feature>
<accession>A0AAV6Y4C6</accession>
<sequence length="78" mass="8215">MFPCSGATAVAQYSPLEVITSCTTEFLCLSEKNRRSRGTVSIDSPFVSTSEYDNDEEPDSSGASSTCGSCSTMGIDAQ</sequence>
<evidence type="ECO:0000256" key="1">
    <source>
        <dbReference type="SAM" id="MobiDB-lite"/>
    </source>
</evidence>
<dbReference type="AlphaFoldDB" id="A0AAV6Y4C6"/>
<evidence type="ECO:0000313" key="2">
    <source>
        <dbReference type="EMBL" id="KAG8386175.1"/>
    </source>
</evidence>
<proteinExistence type="predicted"/>
<dbReference type="EMBL" id="WHWC01000003">
    <property type="protein sequence ID" value="KAG8386175.1"/>
    <property type="molecule type" value="Genomic_DNA"/>
</dbReference>
<dbReference type="Proteomes" id="UP000826271">
    <property type="component" value="Unassembled WGS sequence"/>
</dbReference>